<reference evidence="2" key="1">
    <citation type="journal article" date="2020" name="mSystems">
        <title>Genome- and Community-Level Interaction Insights into Carbon Utilization and Element Cycling Functions of Hydrothermarchaeota in Hydrothermal Sediment.</title>
        <authorList>
            <person name="Zhou Z."/>
            <person name="Liu Y."/>
            <person name="Xu W."/>
            <person name="Pan J."/>
            <person name="Luo Z.H."/>
            <person name="Li M."/>
        </authorList>
    </citation>
    <scope>NUCLEOTIDE SEQUENCE [LARGE SCALE GENOMIC DNA]</scope>
    <source>
        <strain evidence="2">SpSt-479</strain>
    </source>
</reference>
<protein>
    <submittedName>
        <fullName evidence="2">Uncharacterized protein</fullName>
    </submittedName>
</protein>
<evidence type="ECO:0000313" key="2">
    <source>
        <dbReference type="EMBL" id="HFI90606.1"/>
    </source>
</evidence>
<comment type="caution">
    <text evidence="2">The sequence shown here is derived from an EMBL/GenBank/DDBJ whole genome shotgun (WGS) entry which is preliminary data.</text>
</comment>
<dbReference type="PROSITE" id="PS51257">
    <property type="entry name" value="PROKAR_LIPOPROTEIN"/>
    <property type="match status" value="1"/>
</dbReference>
<accession>A0A7V2ZIM5</accession>
<sequence length="289" mass="32113">MRLNKIYILLIITQLFILFGCEYYERNNPVDPDYKGIITKNLKVHSFYIYDPIGNNLPYSGGNGDSIINRGEKLKVFIKLINLGNSIESNINVTAQLLTNSNIQITDSYLKYGDILPGQISEGDGDIYSGSGTYGRAYVELQIDKSVLPNTSFSLVLSYSDRADTLSLFCKPTGANIINDGVVVTYNLPSGNQYWFRPDYKIKNIGTSMTRLVTIIDYNSNDPNVSFGTSSTVEIGDLGVGESKSSGFFTPNIVVPNSLNFPYNTSVTIKIEDLFGNTWALDYELTLEK</sequence>
<gene>
    <name evidence="1" type="ORF">ENS31_03605</name>
    <name evidence="2" type="ORF">ENS31_03620</name>
</gene>
<organism evidence="2">
    <name type="scientific">Ignavibacterium album</name>
    <dbReference type="NCBI Taxonomy" id="591197"/>
    <lineage>
        <taxon>Bacteria</taxon>
        <taxon>Pseudomonadati</taxon>
        <taxon>Ignavibacteriota</taxon>
        <taxon>Ignavibacteria</taxon>
        <taxon>Ignavibacteriales</taxon>
        <taxon>Ignavibacteriaceae</taxon>
        <taxon>Ignavibacterium</taxon>
    </lineage>
</organism>
<name>A0A7V2ZIM5_9BACT</name>
<dbReference type="EMBL" id="DSUJ01000008">
    <property type="protein sequence ID" value="HFI90603.1"/>
    <property type="molecule type" value="Genomic_DNA"/>
</dbReference>
<proteinExistence type="predicted"/>
<dbReference type="EMBL" id="DSUJ01000008">
    <property type="protein sequence ID" value="HFI90606.1"/>
    <property type="molecule type" value="Genomic_DNA"/>
</dbReference>
<evidence type="ECO:0000313" key="1">
    <source>
        <dbReference type="EMBL" id="HFI90603.1"/>
    </source>
</evidence>
<dbReference type="AlphaFoldDB" id="A0A7V2ZIM5"/>